<proteinExistence type="predicted"/>
<name>A0A803PJV1_CANSA</name>
<dbReference type="EnsemblPlants" id="evm.model.05.1068">
    <property type="protein sequence ID" value="cds.evm.model.05.1068"/>
    <property type="gene ID" value="evm.TU.05.1068"/>
</dbReference>
<keyword evidence="4" id="KW-1185">Reference proteome</keyword>
<evidence type="ECO:0000313" key="3">
    <source>
        <dbReference type="EnsemblPlants" id="cds.evm.model.05.1068"/>
    </source>
</evidence>
<feature type="compositionally biased region" description="Basic and acidic residues" evidence="2">
    <location>
        <begin position="24"/>
        <end position="37"/>
    </location>
</feature>
<keyword evidence="1" id="KW-0175">Coiled coil</keyword>
<feature type="coiled-coil region" evidence="1">
    <location>
        <begin position="198"/>
        <end position="225"/>
    </location>
</feature>
<evidence type="ECO:0000256" key="2">
    <source>
        <dbReference type="SAM" id="MobiDB-lite"/>
    </source>
</evidence>
<feature type="region of interest" description="Disordered" evidence="2">
    <location>
        <begin position="16"/>
        <end position="37"/>
    </location>
</feature>
<evidence type="ECO:0000256" key="1">
    <source>
        <dbReference type="SAM" id="Coils"/>
    </source>
</evidence>
<reference evidence="3" key="2">
    <citation type="submission" date="2021-03" db="UniProtKB">
        <authorList>
            <consortium name="EnsemblPlants"/>
        </authorList>
    </citation>
    <scope>IDENTIFICATION</scope>
</reference>
<organism evidence="3 4">
    <name type="scientific">Cannabis sativa</name>
    <name type="common">Hemp</name>
    <name type="synonym">Marijuana</name>
    <dbReference type="NCBI Taxonomy" id="3483"/>
    <lineage>
        <taxon>Eukaryota</taxon>
        <taxon>Viridiplantae</taxon>
        <taxon>Streptophyta</taxon>
        <taxon>Embryophyta</taxon>
        <taxon>Tracheophyta</taxon>
        <taxon>Spermatophyta</taxon>
        <taxon>Magnoliopsida</taxon>
        <taxon>eudicotyledons</taxon>
        <taxon>Gunneridae</taxon>
        <taxon>Pentapetalae</taxon>
        <taxon>rosids</taxon>
        <taxon>fabids</taxon>
        <taxon>Rosales</taxon>
        <taxon>Cannabaceae</taxon>
        <taxon>Cannabis</taxon>
    </lineage>
</organism>
<dbReference type="Gramene" id="evm.model.05.1068">
    <property type="protein sequence ID" value="cds.evm.model.05.1068"/>
    <property type="gene ID" value="evm.TU.05.1068"/>
</dbReference>
<protein>
    <submittedName>
        <fullName evidence="3">Uncharacterized protein</fullName>
    </submittedName>
</protein>
<sequence>MYVFLKQKLLTNIEIESTDGDPSGEDRGDGSTDDNHYYDKVGADASAVGEVQGVVVACSEDDNSKDVDNVKGKEVDVKGDDFFNGLSQLEIDDDQVIFVGLEAVAKINTRRAIRKPVVRELSVELGARSEKEARIGQENVVEEVRTSQEAVIEAILNDGDCDLIMKNENFDLGEREEKIRETKQWVKKVEKGGGIEKNNDKEVELKDIEKEAVEKEAKSLEKEDEGKGAENYGKSLGIIGVHNNGEALCNSKQGDICPVSTVNSKEEGVD</sequence>
<dbReference type="AlphaFoldDB" id="A0A803PJV1"/>
<evidence type="ECO:0000313" key="4">
    <source>
        <dbReference type="Proteomes" id="UP000596661"/>
    </source>
</evidence>
<dbReference type="EMBL" id="UZAU01000489">
    <property type="status" value="NOT_ANNOTATED_CDS"/>
    <property type="molecule type" value="Genomic_DNA"/>
</dbReference>
<accession>A0A803PJV1</accession>
<reference evidence="3" key="1">
    <citation type="submission" date="2018-11" db="EMBL/GenBank/DDBJ databases">
        <authorList>
            <person name="Grassa J C."/>
        </authorList>
    </citation>
    <scope>NUCLEOTIDE SEQUENCE [LARGE SCALE GENOMIC DNA]</scope>
</reference>
<dbReference type="Proteomes" id="UP000596661">
    <property type="component" value="Chromosome 5"/>
</dbReference>